<dbReference type="AlphaFoldDB" id="A0A388SFL4"/>
<evidence type="ECO:0000256" key="1">
    <source>
        <dbReference type="ARBA" id="ARBA00009437"/>
    </source>
</evidence>
<dbReference type="SUPFAM" id="SSF53850">
    <property type="entry name" value="Periplasmic binding protein-like II"/>
    <property type="match status" value="1"/>
</dbReference>
<dbReference type="GO" id="GO:0003700">
    <property type="term" value="F:DNA-binding transcription factor activity"/>
    <property type="evidence" value="ECO:0007669"/>
    <property type="project" value="InterPro"/>
</dbReference>
<feature type="domain" description="HTH lysR-type" evidence="5">
    <location>
        <begin position="8"/>
        <end position="65"/>
    </location>
</feature>
<accession>A0A388SFL4</accession>
<proteinExistence type="inferred from homology"/>
<dbReference type="PANTHER" id="PTHR30419">
    <property type="entry name" value="HTH-TYPE TRANSCRIPTIONAL REGULATOR YBHD"/>
    <property type="match status" value="1"/>
</dbReference>
<comment type="similarity">
    <text evidence="1">Belongs to the LysR transcriptional regulatory family.</text>
</comment>
<dbReference type="InterPro" id="IPR000847">
    <property type="entry name" value="LysR_HTH_N"/>
</dbReference>
<evidence type="ECO:0000256" key="4">
    <source>
        <dbReference type="ARBA" id="ARBA00023163"/>
    </source>
</evidence>
<dbReference type="Gene3D" id="1.10.10.10">
    <property type="entry name" value="Winged helix-like DNA-binding domain superfamily/Winged helix DNA-binding domain"/>
    <property type="match status" value="1"/>
</dbReference>
<name>A0A388SFL4_9BURK</name>
<dbReference type="Proteomes" id="UP000266091">
    <property type="component" value="Unassembled WGS sequence"/>
</dbReference>
<dbReference type="InterPro" id="IPR005119">
    <property type="entry name" value="LysR_subst-bd"/>
</dbReference>
<dbReference type="Pfam" id="PF00126">
    <property type="entry name" value="HTH_1"/>
    <property type="match status" value="1"/>
</dbReference>
<keyword evidence="2" id="KW-0805">Transcription regulation</keyword>
<organism evidence="6 7">
    <name type="scientific">Mesosutterella multiformis</name>
    <dbReference type="NCBI Taxonomy" id="2259133"/>
    <lineage>
        <taxon>Bacteria</taxon>
        <taxon>Pseudomonadati</taxon>
        <taxon>Pseudomonadota</taxon>
        <taxon>Betaproteobacteria</taxon>
        <taxon>Burkholderiales</taxon>
        <taxon>Sutterellaceae</taxon>
        <taxon>Mesosutterella</taxon>
    </lineage>
</organism>
<keyword evidence="3" id="KW-0238">DNA-binding</keyword>
<dbReference type="GO" id="GO:0003677">
    <property type="term" value="F:DNA binding"/>
    <property type="evidence" value="ECO:0007669"/>
    <property type="project" value="UniProtKB-KW"/>
</dbReference>
<reference evidence="6 7" key="1">
    <citation type="journal article" date="2018" name="Int. J. Syst. Evol. Microbiol.">
        <title>Mesosutterella multiformis gen. nov., sp. nov., a member of the family Sutterellaceae and Sutterella megalosphaeroides sp. nov., isolated from human faeces.</title>
        <authorList>
            <person name="Sakamoto M."/>
            <person name="Ikeyama N."/>
            <person name="Kunihiro T."/>
            <person name="Iino T."/>
            <person name="Yuki M."/>
            <person name="Ohkuma M."/>
        </authorList>
    </citation>
    <scope>NUCLEOTIDE SEQUENCE [LARGE SCALE GENOMIC DNA]</scope>
    <source>
        <strain evidence="6 7">4NBBH2</strain>
    </source>
</reference>
<accession>A0A401LIK7</accession>
<dbReference type="Gene3D" id="3.40.190.10">
    <property type="entry name" value="Periplasmic binding protein-like II"/>
    <property type="match status" value="2"/>
</dbReference>
<sequence length="325" mass="36132">MTDKRRFPDPQELAIFLEVAKQRSFSQAALRLGVTTSSVSQSVTHLEKSLDATLVNRAHRPIELTCAGDRLYRKSGPILNELERTVRELKPAPGFYPEVRLGLSESVSGTLSPCLLQKIRTVSNRITVSTGFTNTLAKNFQNGEIDILISGRTFVNEADLWRGTIFTEEFLLLFPESWGRPVTEENTLDSLARDLPFITYNDQSDDKSLVRRLLRAKGVPIIAGPRVESSYSMVELVSEGKGWAVMAPTNIYRGGLFLSGVRFASLPSPGLKRTQKVLARTDEYIPLAGRIAGWCRELCLSTVKPRLKALSSKLDEAVFLPPHTP</sequence>
<comment type="caution">
    <text evidence="6">The sequence shown here is derived from an EMBL/GenBank/DDBJ whole genome shotgun (WGS) entry which is preliminary data.</text>
</comment>
<keyword evidence="4" id="KW-0804">Transcription</keyword>
<dbReference type="RefSeq" id="WP_116270730.1">
    <property type="nucleotide sequence ID" value="NZ_BGZJ01000002.1"/>
</dbReference>
<dbReference type="InterPro" id="IPR036390">
    <property type="entry name" value="WH_DNA-bd_sf"/>
</dbReference>
<evidence type="ECO:0000256" key="2">
    <source>
        <dbReference type="ARBA" id="ARBA00023015"/>
    </source>
</evidence>
<dbReference type="CDD" id="cd05466">
    <property type="entry name" value="PBP2_LTTR_substrate"/>
    <property type="match status" value="1"/>
</dbReference>
<evidence type="ECO:0000313" key="7">
    <source>
        <dbReference type="Proteomes" id="UP000266091"/>
    </source>
</evidence>
<evidence type="ECO:0000259" key="5">
    <source>
        <dbReference type="PROSITE" id="PS50931"/>
    </source>
</evidence>
<dbReference type="InterPro" id="IPR036388">
    <property type="entry name" value="WH-like_DNA-bd_sf"/>
</dbReference>
<keyword evidence="7" id="KW-1185">Reference proteome</keyword>
<dbReference type="GO" id="GO:0005829">
    <property type="term" value="C:cytosol"/>
    <property type="evidence" value="ECO:0007669"/>
    <property type="project" value="TreeGrafter"/>
</dbReference>
<gene>
    <name evidence="6" type="ORF">MESMUL_18270</name>
</gene>
<protein>
    <submittedName>
        <fullName evidence="6">LysR family transcriptional regulator</fullName>
    </submittedName>
</protein>
<dbReference type="OrthoDB" id="6113677at2"/>
<dbReference type="PROSITE" id="PS50931">
    <property type="entry name" value="HTH_LYSR"/>
    <property type="match status" value="1"/>
</dbReference>
<dbReference type="Pfam" id="PF03466">
    <property type="entry name" value="LysR_substrate"/>
    <property type="match status" value="1"/>
</dbReference>
<evidence type="ECO:0000256" key="3">
    <source>
        <dbReference type="ARBA" id="ARBA00023125"/>
    </source>
</evidence>
<dbReference type="InterPro" id="IPR050950">
    <property type="entry name" value="HTH-type_LysR_regulators"/>
</dbReference>
<dbReference type="FunFam" id="1.10.10.10:FF:000001">
    <property type="entry name" value="LysR family transcriptional regulator"/>
    <property type="match status" value="1"/>
</dbReference>
<dbReference type="SUPFAM" id="SSF46785">
    <property type="entry name" value="Winged helix' DNA-binding domain"/>
    <property type="match status" value="1"/>
</dbReference>
<evidence type="ECO:0000313" key="6">
    <source>
        <dbReference type="EMBL" id="GBO94473.1"/>
    </source>
</evidence>
<dbReference type="EMBL" id="BGZJ01000002">
    <property type="protein sequence ID" value="GBO94473.1"/>
    <property type="molecule type" value="Genomic_DNA"/>
</dbReference>